<dbReference type="InterPro" id="IPR007955">
    <property type="entry name" value="Bystin"/>
</dbReference>
<dbReference type="AlphaFoldDB" id="A0A2H6KF11"/>
<feature type="compositionally biased region" description="Basic residues" evidence="2">
    <location>
        <begin position="1"/>
        <end position="11"/>
    </location>
</feature>
<dbReference type="GO" id="GO:0005730">
    <property type="term" value="C:nucleolus"/>
    <property type="evidence" value="ECO:0007669"/>
    <property type="project" value="TreeGrafter"/>
</dbReference>
<protein>
    <submittedName>
        <fullName evidence="3">Bystin family protein</fullName>
    </submittedName>
</protein>
<organism evidence="3 4">
    <name type="scientific">Babesia ovata</name>
    <dbReference type="NCBI Taxonomy" id="189622"/>
    <lineage>
        <taxon>Eukaryota</taxon>
        <taxon>Sar</taxon>
        <taxon>Alveolata</taxon>
        <taxon>Apicomplexa</taxon>
        <taxon>Aconoidasida</taxon>
        <taxon>Piroplasmida</taxon>
        <taxon>Babesiidae</taxon>
        <taxon>Babesia</taxon>
    </lineage>
</organism>
<dbReference type="GO" id="GO:0005737">
    <property type="term" value="C:cytoplasm"/>
    <property type="evidence" value="ECO:0007669"/>
    <property type="project" value="TreeGrafter"/>
</dbReference>
<dbReference type="Proteomes" id="UP000236319">
    <property type="component" value="Unassembled WGS sequence"/>
</dbReference>
<dbReference type="PANTHER" id="PTHR12821">
    <property type="entry name" value="BYSTIN"/>
    <property type="match status" value="1"/>
</dbReference>
<dbReference type="GO" id="GO:0006364">
    <property type="term" value="P:rRNA processing"/>
    <property type="evidence" value="ECO:0007669"/>
    <property type="project" value="TreeGrafter"/>
</dbReference>
<proteinExistence type="inferred from homology"/>
<dbReference type="PANTHER" id="PTHR12821:SF0">
    <property type="entry name" value="BYSTIN"/>
    <property type="match status" value="1"/>
</dbReference>
<evidence type="ECO:0000256" key="1">
    <source>
        <dbReference type="ARBA" id="ARBA00007114"/>
    </source>
</evidence>
<accession>A0A2H6KF11</accession>
<dbReference type="RefSeq" id="XP_028867824.1">
    <property type="nucleotide sequence ID" value="XM_029011991.1"/>
</dbReference>
<evidence type="ECO:0000256" key="2">
    <source>
        <dbReference type="SAM" id="MobiDB-lite"/>
    </source>
</evidence>
<name>A0A2H6KF11_9APIC</name>
<dbReference type="GO" id="GO:0030688">
    <property type="term" value="C:preribosome, small subunit precursor"/>
    <property type="evidence" value="ECO:0007669"/>
    <property type="project" value="TreeGrafter"/>
</dbReference>
<sequence>MKQRVAKKGGRGKASTSTKKHDYRNKKGRNVKAQTHHDDDDLSDVEAEYLEDIPEAIAKQIHQLANENDRESRKVALANDSEFLEQDALISDTLKDISGFMPEKDVPKSSVEIGKLSKILFKNPSQEDEYLSKIKELYTSIGVYMSKFKSGSLPKAFKVLPSMENWEELVGLTSPESWTPNAMCLATHIFASNMTDSKVEIFYNKILLPTIRKDIRNGKKLNYHLYMALKKAIFKPVAWFKGIIVPMVEEGCSYKEAAIIGNVLRRISIPVLHASAFILRLCQCQKWFGSSSFIMSILLQKGYNLPKKVVEECVRYFCKFEAFEDQLPVIWHQSLLTLVTSYKHYFSTEDYASIQKLIRVHAHAQITPVISHLLSCTINEVEM</sequence>
<evidence type="ECO:0000313" key="3">
    <source>
        <dbReference type="EMBL" id="GBE61581.1"/>
    </source>
</evidence>
<dbReference type="OrthoDB" id="2192561at2759"/>
<feature type="compositionally biased region" description="Basic residues" evidence="2">
    <location>
        <begin position="21"/>
        <end position="30"/>
    </location>
</feature>
<keyword evidence="4" id="KW-1185">Reference proteome</keyword>
<evidence type="ECO:0000313" key="4">
    <source>
        <dbReference type="Proteomes" id="UP000236319"/>
    </source>
</evidence>
<feature type="region of interest" description="Disordered" evidence="2">
    <location>
        <begin position="1"/>
        <end position="45"/>
    </location>
</feature>
<dbReference type="Pfam" id="PF05291">
    <property type="entry name" value="Bystin"/>
    <property type="match status" value="1"/>
</dbReference>
<gene>
    <name evidence="3" type="ORF">BOVATA_030740</name>
</gene>
<comment type="similarity">
    <text evidence="1">Belongs to the bystin family.</text>
</comment>
<dbReference type="GO" id="GO:0030515">
    <property type="term" value="F:snoRNA binding"/>
    <property type="evidence" value="ECO:0007669"/>
    <property type="project" value="TreeGrafter"/>
</dbReference>
<dbReference type="GeneID" id="39875351"/>
<comment type="caution">
    <text evidence="3">The sequence shown here is derived from an EMBL/GenBank/DDBJ whole genome shotgun (WGS) entry which is preliminary data.</text>
</comment>
<reference evidence="3 4" key="1">
    <citation type="journal article" date="2017" name="BMC Genomics">
        <title>Whole-genome assembly of Babesia ovata and comparative genomics between closely related pathogens.</title>
        <authorList>
            <person name="Yamagishi J."/>
            <person name="Asada M."/>
            <person name="Hakimi H."/>
            <person name="Tanaka T.Q."/>
            <person name="Sugimoto C."/>
            <person name="Kawazu S."/>
        </authorList>
    </citation>
    <scope>NUCLEOTIDE SEQUENCE [LARGE SCALE GENOMIC DNA]</scope>
    <source>
        <strain evidence="3 4">Miyake</strain>
    </source>
</reference>
<dbReference type="VEuPathDB" id="PiroplasmaDB:BOVATA_030740"/>
<dbReference type="EMBL" id="BDSA01000003">
    <property type="protein sequence ID" value="GBE61581.1"/>
    <property type="molecule type" value="Genomic_DNA"/>
</dbReference>